<evidence type="ECO:0000256" key="3">
    <source>
        <dbReference type="ARBA" id="ARBA00023163"/>
    </source>
</evidence>
<proteinExistence type="predicted"/>
<dbReference type="PANTHER" id="PTHR42756">
    <property type="entry name" value="TRANSCRIPTIONAL REGULATOR, MARR"/>
    <property type="match status" value="1"/>
</dbReference>
<dbReference type="Proteomes" id="UP001055149">
    <property type="component" value="Unassembled WGS sequence"/>
</dbReference>
<protein>
    <recommendedName>
        <fullName evidence="4">HTH marR-type domain-containing protein</fullName>
    </recommendedName>
</protein>
<keyword evidence="3" id="KW-0804">Transcription</keyword>
<keyword evidence="1" id="KW-0805">Transcription regulation</keyword>
<evidence type="ECO:0000313" key="5">
    <source>
        <dbReference type="EMBL" id="GKS81962.1"/>
    </source>
</evidence>
<evidence type="ECO:0000256" key="2">
    <source>
        <dbReference type="ARBA" id="ARBA00023125"/>
    </source>
</evidence>
<evidence type="ECO:0000313" key="6">
    <source>
        <dbReference type="Proteomes" id="UP001055149"/>
    </source>
</evidence>
<gene>
    <name evidence="5" type="ORF">LPAF129_16480</name>
</gene>
<dbReference type="InterPro" id="IPR036390">
    <property type="entry name" value="WH_DNA-bd_sf"/>
</dbReference>
<evidence type="ECO:0000259" key="4">
    <source>
        <dbReference type="PROSITE" id="PS50995"/>
    </source>
</evidence>
<dbReference type="PROSITE" id="PS50995">
    <property type="entry name" value="HTH_MARR_2"/>
    <property type="match status" value="1"/>
</dbReference>
<dbReference type="InterPro" id="IPR000835">
    <property type="entry name" value="HTH_MarR-typ"/>
</dbReference>
<dbReference type="Gene3D" id="1.10.10.10">
    <property type="entry name" value="Winged helix-like DNA-binding domain superfamily/Winged helix DNA-binding domain"/>
    <property type="match status" value="1"/>
</dbReference>
<dbReference type="SMART" id="SM00347">
    <property type="entry name" value="HTH_MARR"/>
    <property type="match status" value="1"/>
</dbReference>
<feature type="domain" description="HTH marR-type" evidence="4">
    <location>
        <begin position="1"/>
        <end position="134"/>
    </location>
</feature>
<keyword evidence="2" id="KW-0238">DNA-binding</keyword>
<dbReference type="RefSeq" id="WP_244055956.1">
    <property type="nucleotide sequence ID" value="NZ_BQXH01000016.1"/>
</dbReference>
<organism evidence="5 6">
    <name type="scientific">Ligilactobacillus pabuli</name>
    <dbReference type="NCBI Taxonomy" id="2886039"/>
    <lineage>
        <taxon>Bacteria</taxon>
        <taxon>Bacillati</taxon>
        <taxon>Bacillota</taxon>
        <taxon>Bacilli</taxon>
        <taxon>Lactobacillales</taxon>
        <taxon>Lactobacillaceae</taxon>
        <taxon>Ligilactobacillus</taxon>
    </lineage>
</organism>
<dbReference type="SUPFAM" id="SSF46785">
    <property type="entry name" value="Winged helix' DNA-binding domain"/>
    <property type="match status" value="1"/>
</dbReference>
<dbReference type="InterPro" id="IPR036388">
    <property type="entry name" value="WH-like_DNA-bd_sf"/>
</dbReference>
<dbReference type="Pfam" id="PF01047">
    <property type="entry name" value="MarR"/>
    <property type="match status" value="1"/>
</dbReference>
<comment type="caution">
    <text evidence="5">The sequence shown here is derived from an EMBL/GenBank/DDBJ whole genome shotgun (WGS) entry which is preliminary data.</text>
</comment>
<name>A0ABQ5JL67_9LACO</name>
<dbReference type="PANTHER" id="PTHR42756:SF1">
    <property type="entry name" value="TRANSCRIPTIONAL REPRESSOR OF EMRAB OPERON"/>
    <property type="match status" value="1"/>
</dbReference>
<evidence type="ECO:0000256" key="1">
    <source>
        <dbReference type="ARBA" id="ARBA00023015"/>
    </source>
</evidence>
<keyword evidence="6" id="KW-1185">Reference proteome</keyword>
<reference evidence="5" key="1">
    <citation type="journal article" date="2022" name="Int. J. Syst. Evol. Microbiol.">
        <title>A novel species of lactic acid bacteria, Ligilactobacillus pabuli sp. nov., isolated from alfalfa silage.</title>
        <authorList>
            <person name="Tohno M."/>
            <person name="Tanizawa Y."/>
            <person name="Sawada H."/>
            <person name="Sakamoto M."/>
            <person name="Ohkuma M."/>
            <person name="Kobayashi H."/>
        </authorList>
    </citation>
    <scope>NUCLEOTIDE SEQUENCE</scope>
    <source>
        <strain evidence="5">AF129</strain>
    </source>
</reference>
<accession>A0ABQ5JL67</accession>
<sequence>MDEITEQFIIFAKLFRRYVNEHHKNHGKYGNLLQGQGRILSVLNLRPNISQKDLTYLLAVRPQSLGELLVKLEKNHLVERHPAETDRRIMMIHLTDEGKKVAKKVTAGHNIQLFQTLAPEEQKQFIHLLSKLSATMQKELPEGNRHETFYEDPRRHFEMIKQLENDPDKEPGEFLKMMEQQEKNNS</sequence>
<dbReference type="EMBL" id="BQXH01000016">
    <property type="protein sequence ID" value="GKS81962.1"/>
    <property type="molecule type" value="Genomic_DNA"/>
</dbReference>